<reference evidence="1 2" key="1">
    <citation type="submission" date="2021-03" db="EMBL/GenBank/DDBJ databases">
        <title>Draft genome sequence of Janthinobacterium sp. strain PLB02 isolated from infected primmorphs (Lubomirskia baicalensis).</title>
        <authorList>
            <person name="Chernogor L.I."/>
            <person name="Belikov S.I."/>
            <person name="Petrushin I.S."/>
        </authorList>
    </citation>
    <scope>NUCLEOTIDE SEQUENCE [LARGE SCALE GENOMIC DNA]</scope>
    <source>
        <strain evidence="1 2">PLB02</strain>
    </source>
</reference>
<gene>
    <name evidence="1" type="ORF">J3P46_14065</name>
</gene>
<name>A0AAJ4MY91_9BURK</name>
<dbReference type="EMBL" id="CP071520">
    <property type="protein sequence ID" value="QSX98922.1"/>
    <property type="molecule type" value="Genomic_DNA"/>
</dbReference>
<sequence>MAAIDVRPGMWRLLSNQRDRHFALLDIMHVLNTRNGRAALREGALMPFDDAMQMPQLAAFTALHEESAREVLDLLLANLDFIDGLVETCRIFEIYSVLAVSVRVDALELVKRYYHTYHRARNCSRIENYSDVAEADTRWAFMLETDEATDDLALLLGTGVITPYFRGAGIDIFDDDANDVVLNNTKQNDGIYLRITIGDEAPHQIDAALIYLREALLGKARDKGFARANYARRRFDESNFVNGLRHPLFFDVKRGSYLAPLMGLACWDEKESGATVDQVCVKVVADAEGYRLDNKLQGTVYEVDTVKKHYQHIAAAIKAPLAKKAGRLDVFLAGVTDGPAF</sequence>
<dbReference type="AlphaFoldDB" id="A0AAJ4MY91"/>
<proteinExistence type="predicted"/>
<dbReference type="RefSeq" id="WP_151094824.1">
    <property type="nucleotide sequence ID" value="NZ_CP071520.1"/>
</dbReference>
<organism evidence="1 2">
    <name type="scientific">Janthinobacterium lividum</name>
    <dbReference type="NCBI Taxonomy" id="29581"/>
    <lineage>
        <taxon>Bacteria</taxon>
        <taxon>Pseudomonadati</taxon>
        <taxon>Pseudomonadota</taxon>
        <taxon>Betaproteobacteria</taxon>
        <taxon>Burkholderiales</taxon>
        <taxon>Oxalobacteraceae</taxon>
        <taxon>Janthinobacterium</taxon>
    </lineage>
</organism>
<accession>A0AAJ4MY91</accession>
<evidence type="ECO:0000313" key="1">
    <source>
        <dbReference type="EMBL" id="QSX98922.1"/>
    </source>
</evidence>
<dbReference type="Proteomes" id="UP000662821">
    <property type="component" value="Chromosome"/>
</dbReference>
<protein>
    <submittedName>
        <fullName evidence="1">Uncharacterized protein</fullName>
    </submittedName>
</protein>
<evidence type="ECO:0000313" key="2">
    <source>
        <dbReference type="Proteomes" id="UP000662821"/>
    </source>
</evidence>